<dbReference type="SUPFAM" id="SSF46785">
    <property type="entry name" value="Winged helix' DNA-binding domain"/>
    <property type="match status" value="1"/>
</dbReference>
<dbReference type="EMBL" id="JAZEWV010000053">
    <property type="protein sequence ID" value="MEE4546755.1"/>
    <property type="molecule type" value="Genomic_DNA"/>
</dbReference>
<comment type="caution">
    <text evidence="2">The sequence shown here is derived from an EMBL/GenBank/DDBJ whole genome shotgun (WGS) entry which is preliminary data.</text>
</comment>
<dbReference type="InterPro" id="IPR036390">
    <property type="entry name" value="WH_DNA-bd_sf"/>
</dbReference>
<proteinExistence type="predicted"/>
<dbReference type="Proteomes" id="UP001344658">
    <property type="component" value="Unassembled WGS sequence"/>
</dbReference>
<dbReference type="Pfam" id="PF00126">
    <property type="entry name" value="HTH_1"/>
    <property type="match status" value="1"/>
</dbReference>
<protein>
    <submittedName>
        <fullName evidence="2">LysR family transcriptional regulator</fullName>
    </submittedName>
</protein>
<evidence type="ECO:0000313" key="3">
    <source>
        <dbReference type="Proteomes" id="UP001344658"/>
    </source>
</evidence>
<feature type="domain" description="HTH lysR-type" evidence="1">
    <location>
        <begin position="36"/>
        <end position="65"/>
    </location>
</feature>
<keyword evidence="3" id="KW-1185">Reference proteome</keyword>
<evidence type="ECO:0000259" key="1">
    <source>
        <dbReference type="Pfam" id="PF00126"/>
    </source>
</evidence>
<sequence>MEASPWRDRVHAEEELVEQLRNQMSQSAKRRADALLDGVAELGSVYAVAKELGRSQTAVSKAIKKHRSAPADTTE</sequence>
<dbReference type="RefSeq" id="WP_330800516.1">
    <property type="nucleotide sequence ID" value="NZ_JAZEWV010000053.1"/>
</dbReference>
<dbReference type="Gene3D" id="1.10.10.10">
    <property type="entry name" value="Winged helix-like DNA-binding domain superfamily/Winged helix DNA-binding domain"/>
    <property type="match status" value="1"/>
</dbReference>
<name>A0ABU7PLP2_9ACTN</name>
<evidence type="ECO:0000313" key="2">
    <source>
        <dbReference type="EMBL" id="MEE4546755.1"/>
    </source>
</evidence>
<accession>A0ABU7PLP2</accession>
<organism evidence="2 3">
    <name type="scientific">Actinacidiphila polyblastidii</name>
    <dbReference type="NCBI Taxonomy" id="3110430"/>
    <lineage>
        <taxon>Bacteria</taxon>
        <taxon>Bacillati</taxon>
        <taxon>Actinomycetota</taxon>
        <taxon>Actinomycetes</taxon>
        <taxon>Kitasatosporales</taxon>
        <taxon>Streptomycetaceae</taxon>
        <taxon>Actinacidiphila</taxon>
    </lineage>
</organism>
<gene>
    <name evidence="2" type="ORF">V2S66_32925</name>
</gene>
<reference evidence="2 3" key="1">
    <citation type="submission" date="2023-12" db="EMBL/GenBank/DDBJ databases">
        <title>Streptomyces sp. V4-01.</title>
        <authorList>
            <person name="Somphong A."/>
            <person name="Phongsopitanun W."/>
        </authorList>
    </citation>
    <scope>NUCLEOTIDE SEQUENCE [LARGE SCALE GENOMIC DNA]</scope>
    <source>
        <strain evidence="2 3">V4-01</strain>
    </source>
</reference>
<dbReference type="InterPro" id="IPR036388">
    <property type="entry name" value="WH-like_DNA-bd_sf"/>
</dbReference>
<dbReference type="InterPro" id="IPR000847">
    <property type="entry name" value="LysR_HTH_N"/>
</dbReference>